<dbReference type="PROSITE" id="PS50004">
    <property type="entry name" value="C2"/>
    <property type="match status" value="1"/>
</dbReference>
<dbReference type="EMBL" id="JAPFFF010000002">
    <property type="protein sequence ID" value="KAK8897630.1"/>
    <property type="molecule type" value="Genomic_DNA"/>
</dbReference>
<name>A0ABR2L2N3_9EUKA</name>
<evidence type="ECO:0000313" key="3">
    <source>
        <dbReference type="Proteomes" id="UP001470230"/>
    </source>
</evidence>
<sequence length="587" mass="67362">MLHIRVVSAHNLPVPTKKVRKTKIYCFSYSSRRYFYDAFKSKEKTTDPKFDGEFDLDLFRAVDLSFTIFSSRLLSKDVFLGRVDIDLCKLLSEETGKKILGSPHSISEVSFPITSCDSQNATLLLAISYNPSVYKSIDFKDLSKPTIHFWATYNPPLEITDNDQIPVEIELFQASPNKDRKSGDLNVFFTNLNKYSNWESVGDSSNNHVFPSPAGVTQVHTFALSRISDCYEFFILNDNNYTGTVTLNFIEEKKDKTKRFSDGPYYEVDDKKDQIGTVKTVSLQIEPNKKFCVPIFMFYEKKTFSKKLEFYQFSALTFDKAKMANENDKTVEYSEILSSQFPFHSEIIQHARNTIPDLKDANFMRLNVLTNSEPISLARTIQDFNLPVQMRVRIYIGGSATNENQQQRHSNQPPEIDYWEPRFYVYDANNGSKCPAISSVLQSSPNKETGFPAGKSFMGFNAHTVINVDLNQIGVDKVVAFGIHCKTNLWLANPPGFFLITYFDGNQEMLMFRTPFYVDRTDVKSALCLRFECQNDDWKIVPMRRYFKDDKQMESMIDTLHANRWETPDILLGKSNGIIASDDSDSD</sequence>
<proteinExistence type="predicted"/>
<organism evidence="2 3">
    <name type="scientific">Tritrichomonas musculus</name>
    <dbReference type="NCBI Taxonomy" id="1915356"/>
    <lineage>
        <taxon>Eukaryota</taxon>
        <taxon>Metamonada</taxon>
        <taxon>Parabasalia</taxon>
        <taxon>Tritrichomonadida</taxon>
        <taxon>Tritrichomonadidae</taxon>
        <taxon>Tritrichomonas</taxon>
    </lineage>
</organism>
<dbReference type="Gene3D" id="2.60.40.150">
    <property type="entry name" value="C2 domain"/>
    <property type="match status" value="1"/>
</dbReference>
<evidence type="ECO:0000259" key="1">
    <source>
        <dbReference type="PROSITE" id="PS50004"/>
    </source>
</evidence>
<feature type="domain" description="C2" evidence="1">
    <location>
        <begin position="1"/>
        <end position="100"/>
    </location>
</feature>
<dbReference type="SMART" id="SM00239">
    <property type="entry name" value="C2"/>
    <property type="match status" value="1"/>
</dbReference>
<dbReference type="InterPro" id="IPR000008">
    <property type="entry name" value="C2_dom"/>
</dbReference>
<accession>A0ABR2L2N3</accession>
<dbReference type="SUPFAM" id="SSF49562">
    <property type="entry name" value="C2 domain (Calcium/lipid-binding domain, CaLB)"/>
    <property type="match status" value="1"/>
</dbReference>
<gene>
    <name evidence="2" type="ORF">M9Y10_015593</name>
</gene>
<reference evidence="2 3" key="1">
    <citation type="submission" date="2024-04" db="EMBL/GenBank/DDBJ databases">
        <title>Tritrichomonas musculus Genome.</title>
        <authorList>
            <person name="Alves-Ferreira E."/>
            <person name="Grigg M."/>
            <person name="Lorenzi H."/>
            <person name="Galac M."/>
        </authorList>
    </citation>
    <scope>NUCLEOTIDE SEQUENCE [LARGE SCALE GENOMIC DNA]</scope>
    <source>
        <strain evidence="2 3">EAF2021</strain>
    </source>
</reference>
<evidence type="ECO:0000313" key="2">
    <source>
        <dbReference type="EMBL" id="KAK8897630.1"/>
    </source>
</evidence>
<keyword evidence="3" id="KW-1185">Reference proteome</keyword>
<dbReference type="InterPro" id="IPR035892">
    <property type="entry name" value="C2_domain_sf"/>
</dbReference>
<dbReference type="Pfam" id="PF00168">
    <property type="entry name" value="C2"/>
    <property type="match status" value="1"/>
</dbReference>
<dbReference type="Proteomes" id="UP001470230">
    <property type="component" value="Unassembled WGS sequence"/>
</dbReference>
<dbReference type="CDD" id="cd00030">
    <property type="entry name" value="C2"/>
    <property type="match status" value="1"/>
</dbReference>
<comment type="caution">
    <text evidence="2">The sequence shown here is derived from an EMBL/GenBank/DDBJ whole genome shotgun (WGS) entry which is preliminary data.</text>
</comment>
<protein>
    <recommendedName>
        <fullName evidence="1">C2 domain-containing protein</fullName>
    </recommendedName>
</protein>